<dbReference type="PRINTS" id="PR00463">
    <property type="entry name" value="EP450I"/>
</dbReference>
<sequence>MDFLSPYPNSAIAGLLAVILFSYYLVRRSSVGLPKIAPIAAGAWPIVGHLPLLGGTKPAPHITLGAMAEKYGPIFSIQLGLQRALVISSWEVAKECFTTNDLAVSSRPKLVAAKHFGYNFALFSFAPYGPYWRYIRKIATIELLSNRRLELLSYVRVSEVETTLQELYKVWTKKKESGQILVELKQCFGDMSLNVILRMVAGKRYFSTTTGADEEESRRIQKSVRGFFHYTGMFVVSDTIPCLGWLDLGGHEKAMKKAAKELDGLLGKWLEEHKRKRAAGEDKEEKDFMDVMLSVLDGKDFAGYDADTINKATCLNIILGGTDTSTVIIIWAISLLLNNRRVLKKAQEELDIHVGKERALNESDINQLVYLQAIVKETLRLYPAAPLSGQREFSKDCIIGDYHVPKGTWLITNIWKIQIDPRIWSDPLAFEPERFLTTQLKDVDLRGKSFELIPFGSGRRVCPGISFALQMVHLVLASFLHMYDISTPSNAPVDMTESPGLTNLKATPLEVLITPRLPSELYGLMTTVK</sequence>
<accession>A0A5N6RMF0</accession>
<keyword evidence="5 7" id="KW-0408">Iron</keyword>
<dbReference type="Proteomes" id="UP000327013">
    <property type="component" value="Chromosome 7"/>
</dbReference>
<evidence type="ECO:0000256" key="3">
    <source>
        <dbReference type="ARBA" id="ARBA00022723"/>
    </source>
</evidence>
<keyword evidence="9" id="KW-0472">Membrane</keyword>
<dbReference type="EMBL" id="CM017327">
    <property type="protein sequence ID" value="KAE8100591.1"/>
    <property type="molecule type" value="Genomic_DNA"/>
</dbReference>
<keyword evidence="9" id="KW-1133">Transmembrane helix</keyword>
<comment type="cofactor">
    <cofactor evidence="7">
        <name>heme</name>
        <dbReference type="ChEBI" id="CHEBI:30413"/>
    </cofactor>
</comment>
<dbReference type="AlphaFoldDB" id="A0A5N6RMF0"/>
<feature type="transmembrane region" description="Helical" evidence="9">
    <location>
        <begin position="227"/>
        <end position="246"/>
    </location>
</feature>
<feature type="binding site" description="axial binding residue" evidence="7">
    <location>
        <position position="462"/>
    </location>
    <ligand>
        <name>heme</name>
        <dbReference type="ChEBI" id="CHEBI:30413"/>
    </ligand>
    <ligandPart>
        <name>Fe</name>
        <dbReference type="ChEBI" id="CHEBI:18248"/>
    </ligandPart>
</feature>
<keyword evidence="9" id="KW-0812">Transmembrane</keyword>
<comment type="similarity">
    <text evidence="1 8">Belongs to the cytochrome P450 family.</text>
</comment>
<dbReference type="FunFam" id="1.10.630.10:FF:000026">
    <property type="entry name" value="Cytochrome P450 82C4"/>
    <property type="match status" value="1"/>
</dbReference>
<keyword evidence="11" id="KW-1185">Reference proteome</keyword>
<evidence type="ECO:0000256" key="5">
    <source>
        <dbReference type="ARBA" id="ARBA00023004"/>
    </source>
</evidence>
<dbReference type="GO" id="GO:0016705">
    <property type="term" value="F:oxidoreductase activity, acting on paired donors, with incorporation or reduction of molecular oxygen"/>
    <property type="evidence" value="ECO:0007669"/>
    <property type="project" value="InterPro"/>
</dbReference>
<keyword evidence="6 8" id="KW-0503">Monooxygenase</keyword>
<evidence type="ECO:0008006" key="12">
    <source>
        <dbReference type="Google" id="ProtNLM"/>
    </source>
</evidence>
<dbReference type="GO" id="GO:0005506">
    <property type="term" value="F:iron ion binding"/>
    <property type="evidence" value="ECO:0007669"/>
    <property type="project" value="InterPro"/>
</dbReference>
<keyword evidence="4 8" id="KW-0560">Oxidoreductase</keyword>
<dbReference type="GO" id="GO:0004497">
    <property type="term" value="F:monooxygenase activity"/>
    <property type="evidence" value="ECO:0007669"/>
    <property type="project" value="UniProtKB-KW"/>
</dbReference>
<evidence type="ECO:0000313" key="11">
    <source>
        <dbReference type="Proteomes" id="UP000327013"/>
    </source>
</evidence>
<dbReference type="PROSITE" id="PS00086">
    <property type="entry name" value="CYTOCHROME_P450"/>
    <property type="match status" value="1"/>
</dbReference>
<evidence type="ECO:0000256" key="6">
    <source>
        <dbReference type="ARBA" id="ARBA00023033"/>
    </source>
</evidence>
<evidence type="ECO:0000256" key="1">
    <source>
        <dbReference type="ARBA" id="ARBA00010617"/>
    </source>
</evidence>
<dbReference type="Gene3D" id="1.10.630.10">
    <property type="entry name" value="Cytochrome P450"/>
    <property type="match status" value="1"/>
</dbReference>
<reference evidence="10 11" key="1">
    <citation type="submission" date="2019-06" db="EMBL/GenBank/DDBJ databases">
        <title>A chromosomal-level reference genome of Carpinus fangiana (Coryloideae, Betulaceae).</title>
        <authorList>
            <person name="Yang X."/>
            <person name="Wang Z."/>
            <person name="Zhang L."/>
            <person name="Hao G."/>
            <person name="Liu J."/>
            <person name="Yang Y."/>
        </authorList>
    </citation>
    <scope>NUCLEOTIDE SEQUENCE [LARGE SCALE GENOMIC DNA]</scope>
    <source>
        <strain evidence="10">Cfa_2016G</strain>
        <tissue evidence="10">Leaf</tissue>
    </source>
</reference>
<gene>
    <name evidence="10" type="ORF">FH972_018477</name>
</gene>
<proteinExistence type="inferred from homology"/>
<keyword evidence="2 7" id="KW-0349">Heme</keyword>
<dbReference type="Pfam" id="PF00067">
    <property type="entry name" value="p450"/>
    <property type="match status" value="1"/>
</dbReference>
<dbReference type="InterPro" id="IPR036396">
    <property type="entry name" value="Cyt_P450_sf"/>
</dbReference>
<dbReference type="PANTHER" id="PTHR47947">
    <property type="entry name" value="CYTOCHROME P450 82C3-RELATED"/>
    <property type="match status" value="1"/>
</dbReference>
<evidence type="ECO:0000256" key="7">
    <source>
        <dbReference type="PIRSR" id="PIRSR602401-1"/>
    </source>
</evidence>
<dbReference type="GO" id="GO:0020037">
    <property type="term" value="F:heme binding"/>
    <property type="evidence" value="ECO:0007669"/>
    <property type="project" value="InterPro"/>
</dbReference>
<evidence type="ECO:0000256" key="9">
    <source>
        <dbReference type="SAM" id="Phobius"/>
    </source>
</evidence>
<keyword evidence="3 7" id="KW-0479">Metal-binding</keyword>
<evidence type="ECO:0000256" key="8">
    <source>
        <dbReference type="RuleBase" id="RU000461"/>
    </source>
</evidence>
<name>A0A5N6RMF0_9ROSI</name>
<evidence type="ECO:0000256" key="4">
    <source>
        <dbReference type="ARBA" id="ARBA00023002"/>
    </source>
</evidence>
<dbReference type="PRINTS" id="PR00385">
    <property type="entry name" value="P450"/>
</dbReference>
<evidence type="ECO:0000313" key="10">
    <source>
        <dbReference type="EMBL" id="KAE8100591.1"/>
    </source>
</evidence>
<feature type="transmembrane region" description="Helical" evidence="9">
    <location>
        <begin position="6"/>
        <end position="26"/>
    </location>
</feature>
<dbReference type="SUPFAM" id="SSF48264">
    <property type="entry name" value="Cytochrome P450"/>
    <property type="match status" value="1"/>
</dbReference>
<dbReference type="InterPro" id="IPR001128">
    <property type="entry name" value="Cyt_P450"/>
</dbReference>
<protein>
    <recommendedName>
        <fullName evidence="12">Cytochrome P450</fullName>
    </recommendedName>
</protein>
<dbReference type="OrthoDB" id="2789670at2759"/>
<dbReference type="InterPro" id="IPR050651">
    <property type="entry name" value="Plant_Cytochrome_P450_Monoox"/>
</dbReference>
<dbReference type="PANTHER" id="PTHR47947:SF39">
    <property type="entry name" value="CYTOCHROME P450"/>
    <property type="match status" value="1"/>
</dbReference>
<dbReference type="InterPro" id="IPR002401">
    <property type="entry name" value="Cyt_P450_E_grp-I"/>
</dbReference>
<organism evidence="10 11">
    <name type="scientific">Carpinus fangiana</name>
    <dbReference type="NCBI Taxonomy" id="176857"/>
    <lineage>
        <taxon>Eukaryota</taxon>
        <taxon>Viridiplantae</taxon>
        <taxon>Streptophyta</taxon>
        <taxon>Embryophyta</taxon>
        <taxon>Tracheophyta</taxon>
        <taxon>Spermatophyta</taxon>
        <taxon>Magnoliopsida</taxon>
        <taxon>eudicotyledons</taxon>
        <taxon>Gunneridae</taxon>
        <taxon>Pentapetalae</taxon>
        <taxon>rosids</taxon>
        <taxon>fabids</taxon>
        <taxon>Fagales</taxon>
        <taxon>Betulaceae</taxon>
        <taxon>Carpinus</taxon>
    </lineage>
</organism>
<dbReference type="CDD" id="cd20654">
    <property type="entry name" value="CYP82"/>
    <property type="match status" value="1"/>
</dbReference>
<evidence type="ECO:0000256" key="2">
    <source>
        <dbReference type="ARBA" id="ARBA00022617"/>
    </source>
</evidence>
<dbReference type="InterPro" id="IPR017972">
    <property type="entry name" value="Cyt_P450_CS"/>
</dbReference>
<feature type="transmembrane region" description="Helical" evidence="9">
    <location>
        <begin position="317"/>
        <end position="337"/>
    </location>
</feature>